<dbReference type="Pfam" id="PF15697">
    <property type="entry name" value="DUF4666"/>
    <property type="match status" value="1"/>
</dbReference>
<dbReference type="KEGG" id="dcr:108220342"/>
<feature type="compositionally biased region" description="Basic residues" evidence="1">
    <location>
        <begin position="99"/>
        <end position="109"/>
    </location>
</feature>
<dbReference type="OrthoDB" id="1652626at2759"/>
<gene>
    <name evidence="2" type="ORF">DCAR_0520433</name>
</gene>
<evidence type="ECO:0000313" key="2">
    <source>
        <dbReference type="EMBL" id="WOH01054.1"/>
    </source>
</evidence>
<dbReference type="EMBL" id="CP093347">
    <property type="protein sequence ID" value="WOH01054.1"/>
    <property type="molecule type" value="Genomic_DNA"/>
</dbReference>
<proteinExistence type="predicted"/>
<keyword evidence="3" id="KW-1185">Reference proteome</keyword>
<accession>A0A164YIZ3</accession>
<feature type="region of interest" description="Disordered" evidence="1">
    <location>
        <begin position="1"/>
        <end position="109"/>
    </location>
</feature>
<organism evidence="2 3">
    <name type="scientific">Daucus carota subsp. sativus</name>
    <name type="common">Carrot</name>
    <dbReference type="NCBI Taxonomy" id="79200"/>
    <lineage>
        <taxon>Eukaryota</taxon>
        <taxon>Viridiplantae</taxon>
        <taxon>Streptophyta</taxon>
        <taxon>Embryophyta</taxon>
        <taxon>Tracheophyta</taxon>
        <taxon>Spermatophyta</taxon>
        <taxon>Magnoliopsida</taxon>
        <taxon>eudicotyledons</taxon>
        <taxon>Gunneridae</taxon>
        <taxon>Pentapetalae</taxon>
        <taxon>asterids</taxon>
        <taxon>campanulids</taxon>
        <taxon>Apiales</taxon>
        <taxon>Apiaceae</taxon>
        <taxon>Apioideae</taxon>
        <taxon>Scandiceae</taxon>
        <taxon>Daucinae</taxon>
        <taxon>Daucus</taxon>
        <taxon>Daucus sect. Daucus</taxon>
    </lineage>
</organism>
<dbReference type="PANTHER" id="PTHR33730">
    <property type="entry name" value="OS05G0542732 PROTEIN-RELATED"/>
    <property type="match status" value="1"/>
</dbReference>
<dbReference type="AlphaFoldDB" id="A0A164YIZ3"/>
<sequence>MEGLVRSESTFRRSGSSGLVWDDKFLSGELKPVQTKEGGDQDSDTKDNKGKEEQQRQAYKTVEVTPTVDPPSPKVSAGCGICFGKSKPAKKTATAAAAKRSKPSGHRKS</sequence>
<evidence type="ECO:0000313" key="3">
    <source>
        <dbReference type="Proteomes" id="UP000077755"/>
    </source>
</evidence>
<evidence type="ECO:0000256" key="1">
    <source>
        <dbReference type="SAM" id="MobiDB-lite"/>
    </source>
</evidence>
<dbReference type="Proteomes" id="UP000077755">
    <property type="component" value="Chromosome 5"/>
</dbReference>
<reference evidence="2" key="2">
    <citation type="submission" date="2022-03" db="EMBL/GenBank/DDBJ databases">
        <title>Draft title - Genomic analysis of global carrot germplasm unveils the trajectory of domestication and the origin of high carotenoid orange carrot.</title>
        <authorList>
            <person name="Iorizzo M."/>
            <person name="Ellison S."/>
            <person name="Senalik D."/>
            <person name="Macko-Podgorni A."/>
            <person name="Grzebelus D."/>
            <person name="Bostan H."/>
            <person name="Rolling W."/>
            <person name="Curaba J."/>
            <person name="Simon P."/>
        </authorList>
    </citation>
    <scope>NUCLEOTIDE SEQUENCE</scope>
    <source>
        <tissue evidence="2">Leaf</tissue>
    </source>
</reference>
<protein>
    <submittedName>
        <fullName evidence="2">Uncharacterized protein</fullName>
    </submittedName>
</protein>
<dbReference type="PANTHER" id="PTHR33730:SF4">
    <property type="entry name" value="OS05G0542732 PROTEIN"/>
    <property type="match status" value="1"/>
</dbReference>
<dbReference type="InterPro" id="IPR031421">
    <property type="entry name" value="DUF4666"/>
</dbReference>
<reference evidence="2" key="1">
    <citation type="journal article" date="2016" name="Nat. Genet.">
        <title>A high-quality carrot genome assembly provides new insights into carotenoid accumulation and asterid genome evolution.</title>
        <authorList>
            <person name="Iorizzo M."/>
            <person name="Ellison S."/>
            <person name="Senalik D."/>
            <person name="Zeng P."/>
            <person name="Satapoomin P."/>
            <person name="Huang J."/>
            <person name="Bowman M."/>
            <person name="Iovene M."/>
            <person name="Sanseverino W."/>
            <person name="Cavagnaro P."/>
            <person name="Yildiz M."/>
            <person name="Macko-Podgorni A."/>
            <person name="Moranska E."/>
            <person name="Grzebelus E."/>
            <person name="Grzebelus D."/>
            <person name="Ashrafi H."/>
            <person name="Zheng Z."/>
            <person name="Cheng S."/>
            <person name="Spooner D."/>
            <person name="Van Deynze A."/>
            <person name="Simon P."/>
        </authorList>
    </citation>
    <scope>NUCLEOTIDE SEQUENCE</scope>
    <source>
        <tissue evidence="2">Leaf</tissue>
    </source>
</reference>
<dbReference type="Gramene" id="KZM94583">
    <property type="protein sequence ID" value="KZM94583"/>
    <property type="gene ID" value="DCAR_017826"/>
</dbReference>
<feature type="compositionally biased region" description="Basic and acidic residues" evidence="1">
    <location>
        <begin position="37"/>
        <end position="55"/>
    </location>
</feature>
<name>A0A164YIZ3_DAUCS</name>
<dbReference type="OMA" id="GVIYRTV"/>